<evidence type="ECO:0000256" key="5">
    <source>
        <dbReference type="ARBA" id="ARBA00022793"/>
    </source>
</evidence>
<evidence type="ECO:0000313" key="9">
    <source>
        <dbReference type="Proteomes" id="UP001501057"/>
    </source>
</evidence>
<dbReference type="InterPro" id="IPR036778">
    <property type="entry name" value="OHCU_decarboxylase_sf"/>
</dbReference>
<proteinExistence type="predicted"/>
<comment type="pathway">
    <text evidence="2">Purine metabolism; urate degradation; (S)-allantoin from urate: step 3/3.</text>
</comment>
<dbReference type="Gene3D" id="1.10.3330.10">
    <property type="entry name" value="Oxo-4-hydroxy-4-carboxy-5-ureidoimidazoline decarboxylase"/>
    <property type="match status" value="1"/>
</dbReference>
<keyword evidence="4" id="KW-0659">Purine metabolism</keyword>
<dbReference type="InterPro" id="IPR018020">
    <property type="entry name" value="OHCU_decarboxylase"/>
</dbReference>
<dbReference type="RefSeq" id="WP_344201556.1">
    <property type="nucleotide sequence ID" value="NZ_BAAAME010000004.1"/>
</dbReference>
<dbReference type="Pfam" id="PF09349">
    <property type="entry name" value="OHCU_decarbox"/>
    <property type="match status" value="1"/>
</dbReference>
<keyword evidence="5" id="KW-0210">Decarboxylase</keyword>
<evidence type="ECO:0000259" key="7">
    <source>
        <dbReference type="Pfam" id="PF09349"/>
    </source>
</evidence>
<keyword evidence="6" id="KW-0456">Lyase</keyword>
<dbReference type="EC" id="4.1.1.97" evidence="3"/>
<reference evidence="8 9" key="1">
    <citation type="journal article" date="2019" name="Int. J. Syst. Evol. Microbiol.">
        <title>The Global Catalogue of Microorganisms (GCM) 10K type strain sequencing project: providing services to taxonomists for standard genome sequencing and annotation.</title>
        <authorList>
            <consortium name="The Broad Institute Genomics Platform"/>
            <consortium name="The Broad Institute Genome Sequencing Center for Infectious Disease"/>
            <person name="Wu L."/>
            <person name="Ma J."/>
        </authorList>
    </citation>
    <scope>NUCLEOTIDE SEQUENCE [LARGE SCALE GENOMIC DNA]</scope>
    <source>
        <strain evidence="8 9">JCM 13518</strain>
    </source>
</reference>
<accession>A0ABN2JX89</accession>
<evidence type="ECO:0000256" key="1">
    <source>
        <dbReference type="ARBA" id="ARBA00001163"/>
    </source>
</evidence>
<dbReference type="Proteomes" id="UP001501057">
    <property type="component" value="Unassembled WGS sequence"/>
</dbReference>
<dbReference type="PANTHER" id="PTHR43466">
    <property type="entry name" value="2-OXO-4-HYDROXY-4-CARBOXY-5-UREIDOIMIDAZOLINE DECARBOXYLASE-RELATED"/>
    <property type="match status" value="1"/>
</dbReference>
<evidence type="ECO:0000256" key="4">
    <source>
        <dbReference type="ARBA" id="ARBA00022631"/>
    </source>
</evidence>
<feature type="domain" description="Oxo-4-hydroxy-4-carboxy-5-ureidoimidazoline decarboxylase" evidence="7">
    <location>
        <begin position="7"/>
        <end position="160"/>
    </location>
</feature>
<dbReference type="NCBIfam" id="TIGR03180">
    <property type="entry name" value="UraD_2"/>
    <property type="match status" value="1"/>
</dbReference>
<protein>
    <recommendedName>
        <fullName evidence="3">2-oxo-4-hydroxy-4-carboxy-5-ureidoimidazoline decarboxylase</fullName>
        <ecNumber evidence="3">4.1.1.97</ecNumber>
    </recommendedName>
</protein>
<comment type="caution">
    <text evidence="8">The sequence shown here is derived from an EMBL/GenBank/DDBJ whole genome shotgun (WGS) entry which is preliminary data.</text>
</comment>
<evidence type="ECO:0000256" key="6">
    <source>
        <dbReference type="ARBA" id="ARBA00023239"/>
    </source>
</evidence>
<organism evidence="8 9">
    <name type="scientific">Aeromicrobium alkaliterrae</name>
    <dbReference type="NCBI Taxonomy" id="302168"/>
    <lineage>
        <taxon>Bacteria</taxon>
        <taxon>Bacillati</taxon>
        <taxon>Actinomycetota</taxon>
        <taxon>Actinomycetes</taxon>
        <taxon>Propionibacteriales</taxon>
        <taxon>Nocardioidaceae</taxon>
        <taxon>Aeromicrobium</taxon>
    </lineage>
</organism>
<dbReference type="NCBIfam" id="NF010372">
    <property type="entry name" value="PRK13798.1"/>
    <property type="match status" value="1"/>
</dbReference>
<dbReference type="EMBL" id="BAAAME010000004">
    <property type="protein sequence ID" value="GAA1742216.1"/>
    <property type="molecule type" value="Genomic_DNA"/>
</dbReference>
<sequence>MELSAFNTLSAEAAADVVRPCADVGDWVAAVVAGRPYDELDDLLALADSEARAWTPAEVDGALAHHPRIGERLAGVGAEQDLSRSEQATIAGRDGDVDAAIAAGNAAYEERFGRVFLIRAAGRSAPEILQHLTTRLEHDDVAELGIVADELRQIALLRLEGTFA</sequence>
<dbReference type="InterPro" id="IPR017595">
    <property type="entry name" value="OHCU_decarboxylase-2"/>
</dbReference>
<name>A0ABN2JX89_9ACTN</name>
<evidence type="ECO:0000256" key="2">
    <source>
        <dbReference type="ARBA" id="ARBA00004754"/>
    </source>
</evidence>
<evidence type="ECO:0000256" key="3">
    <source>
        <dbReference type="ARBA" id="ARBA00012257"/>
    </source>
</evidence>
<dbReference type="SUPFAM" id="SSF158694">
    <property type="entry name" value="UraD-Like"/>
    <property type="match status" value="1"/>
</dbReference>
<comment type="catalytic activity">
    <reaction evidence="1">
        <text>5-hydroxy-2-oxo-4-ureido-2,5-dihydro-1H-imidazole-5-carboxylate + H(+) = (S)-allantoin + CO2</text>
        <dbReference type="Rhea" id="RHEA:26301"/>
        <dbReference type="ChEBI" id="CHEBI:15378"/>
        <dbReference type="ChEBI" id="CHEBI:15678"/>
        <dbReference type="ChEBI" id="CHEBI:16526"/>
        <dbReference type="ChEBI" id="CHEBI:58639"/>
        <dbReference type="EC" id="4.1.1.97"/>
    </reaction>
</comment>
<keyword evidence="9" id="KW-1185">Reference proteome</keyword>
<dbReference type="PANTHER" id="PTHR43466:SF1">
    <property type="entry name" value="2-OXO-4-HYDROXY-4-CARBOXY-5-UREIDOIMIDAZOLINE DECARBOXYLASE-RELATED"/>
    <property type="match status" value="1"/>
</dbReference>
<evidence type="ECO:0000313" key="8">
    <source>
        <dbReference type="EMBL" id="GAA1742216.1"/>
    </source>
</evidence>
<gene>
    <name evidence="8" type="primary">uraD</name>
    <name evidence="8" type="ORF">GCM10009710_22920</name>
</gene>